<keyword evidence="7 13" id="KW-1133">Transmembrane helix</keyword>
<feature type="transmembrane region" description="Helical" evidence="13">
    <location>
        <begin position="46"/>
        <end position="65"/>
    </location>
</feature>
<evidence type="ECO:0000256" key="6">
    <source>
        <dbReference type="ARBA" id="ARBA00022692"/>
    </source>
</evidence>
<accession>A0A8C7ARH8</accession>
<feature type="transmembrane region" description="Helical" evidence="13">
    <location>
        <begin position="180"/>
        <end position="200"/>
    </location>
</feature>
<evidence type="ECO:0000313" key="15">
    <source>
        <dbReference type="Ensembl" id="ENSNVIP00000007300.1"/>
    </source>
</evidence>
<evidence type="ECO:0000313" key="16">
    <source>
        <dbReference type="Proteomes" id="UP000694425"/>
    </source>
</evidence>
<dbReference type="SUPFAM" id="SSF81321">
    <property type="entry name" value="Family A G protein-coupled receptor-like"/>
    <property type="match status" value="1"/>
</dbReference>
<keyword evidence="4 13" id="KW-1003">Cell membrane</keyword>
<dbReference type="PANTHER" id="PTHR24062">
    <property type="entry name" value="VOMERONASAL TYPE-1 RECEPTOR"/>
    <property type="match status" value="1"/>
</dbReference>
<keyword evidence="11" id="KW-0325">Glycoprotein</keyword>
<dbReference type="InterPro" id="IPR004072">
    <property type="entry name" value="Vmron_rcpt_1"/>
</dbReference>
<keyword evidence="16" id="KW-1185">Reference proteome</keyword>
<dbReference type="Gene3D" id="1.20.1070.10">
    <property type="entry name" value="Rhodopsin 7-helix transmembrane proteins"/>
    <property type="match status" value="1"/>
</dbReference>
<evidence type="ECO:0000256" key="1">
    <source>
        <dbReference type="ARBA" id="ARBA00003878"/>
    </source>
</evidence>
<feature type="transmembrane region" description="Helical" evidence="13">
    <location>
        <begin position="129"/>
        <end position="151"/>
    </location>
</feature>
<evidence type="ECO:0000256" key="9">
    <source>
        <dbReference type="ARBA" id="ARBA00023136"/>
    </source>
</evidence>
<organism evidence="15 16">
    <name type="scientific">Neovison vison</name>
    <name type="common">American mink</name>
    <name type="synonym">Mustela vison</name>
    <dbReference type="NCBI Taxonomy" id="452646"/>
    <lineage>
        <taxon>Eukaryota</taxon>
        <taxon>Metazoa</taxon>
        <taxon>Chordata</taxon>
        <taxon>Craniata</taxon>
        <taxon>Vertebrata</taxon>
        <taxon>Euteleostomi</taxon>
        <taxon>Mammalia</taxon>
        <taxon>Eutheria</taxon>
        <taxon>Laurasiatheria</taxon>
        <taxon>Carnivora</taxon>
        <taxon>Caniformia</taxon>
        <taxon>Musteloidea</taxon>
        <taxon>Mustelidae</taxon>
        <taxon>Mustelinae</taxon>
        <taxon>Neogale</taxon>
    </lineage>
</organism>
<feature type="domain" description="G-protein coupled receptors family 1 profile" evidence="14">
    <location>
        <begin position="23"/>
        <end position="289"/>
    </location>
</feature>
<evidence type="ECO:0000256" key="12">
    <source>
        <dbReference type="ARBA" id="ARBA00023224"/>
    </source>
</evidence>
<keyword evidence="9 13" id="KW-0472">Membrane</keyword>
<name>A0A8C7ARH8_NEOVI</name>
<sequence length="357" mass="40962">RVLRFMIIKGTIFLFVIGPGIVGNVFVAVNYMYLFFWDTKKKSTHLILIHLAFTNIIILFSKVTLKTIDTFGLRNFPDDVGCTFFVYLERVARGLSISTTSFLTVVQAITISPRASACASFKPASTCCILPFFLFLWVLNSLVSMNLLYYIKNINSLNRSQVGQRGSFCYFLPANQTMKWVFLILMALRDILFLSLMGWASVYMVRVLHRHHQHARYLQKSKVLYHKPPEIRAAHSVLLLMLCFLFFYWTDCIMSLYLNSSFNSKFLILFILEILTLGYATVNLIPISLIPQIRSLTWLGAPSAMARLSFVVLLPGKQSRKGKLASIWPVKSYVSFEVMITENVSDLMKYKLLDSKR</sequence>
<protein>
    <recommendedName>
        <fullName evidence="13">Vomeronasal type-1 receptor</fullName>
    </recommendedName>
</protein>
<keyword evidence="10 13" id="KW-0675">Receptor</keyword>
<keyword evidence="8 13" id="KW-0297">G-protein coupled receptor</keyword>
<dbReference type="Proteomes" id="UP000694425">
    <property type="component" value="Unplaced"/>
</dbReference>
<dbReference type="GO" id="GO:0019236">
    <property type="term" value="P:response to pheromone"/>
    <property type="evidence" value="ECO:0007669"/>
    <property type="project" value="UniProtKB-KW"/>
</dbReference>
<feature type="transmembrane region" description="Helical" evidence="13">
    <location>
        <begin position="12"/>
        <end position="34"/>
    </location>
</feature>
<dbReference type="Pfam" id="PF03402">
    <property type="entry name" value="V1R"/>
    <property type="match status" value="1"/>
</dbReference>
<comment type="function">
    <text evidence="1">Putative pheromone receptor.</text>
</comment>
<evidence type="ECO:0000256" key="3">
    <source>
        <dbReference type="ARBA" id="ARBA00010663"/>
    </source>
</evidence>
<dbReference type="FunFam" id="1.20.1070.10:FF:000033">
    <property type="entry name" value="Vomeronasal type-1 receptor"/>
    <property type="match status" value="1"/>
</dbReference>
<evidence type="ECO:0000256" key="10">
    <source>
        <dbReference type="ARBA" id="ARBA00023170"/>
    </source>
</evidence>
<dbReference type="AlphaFoldDB" id="A0A8C7ARH8"/>
<dbReference type="InterPro" id="IPR017452">
    <property type="entry name" value="GPCR_Rhodpsn_7TM"/>
</dbReference>
<dbReference type="Ensembl" id="ENSNVIT00000008544.1">
    <property type="protein sequence ID" value="ENSNVIP00000007300.1"/>
    <property type="gene ID" value="ENSNVIG00000005797.1"/>
</dbReference>
<dbReference type="GO" id="GO:0007606">
    <property type="term" value="P:sensory perception of chemical stimulus"/>
    <property type="evidence" value="ECO:0007669"/>
    <property type="project" value="UniProtKB-ARBA"/>
</dbReference>
<reference evidence="15" key="2">
    <citation type="submission" date="2025-09" db="UniProtKB">
        <authorList>
            <consortium name="Ensembl"/>
        </authorList>
    </citation>
    <scope>IDENTIFICATION</scope>
</reference>
<proteinExistence type="inferred from homology"/>
<evidence type="ECO:0000256" key="8">
    <source>
        <dbReference type="ARBA" id="ARBA00023040"/>
    </source>
</evidence>
<evidence type="ECO:0000256" key="4">
    <source>
        <dbReference type="ARBA" id="ARBA00022475"/>
    </source>
</evidence>
<evidence type="ECO:0000256" key="2">
    <source>
        <dbReference type="ARBA" id="ARBA00004651"/>
    </source>
</evidence>
<feature type="transmembrane region" description="Helical" evidence="13">
    <location>
        <begin position="266"/>
        <end position="290"/>
    </location>
</feature>
<dbReference type="GO" id="GO:0016503">
    <property type="term" value="F:pheromone receptor activity"/>
    <property type="evidence" value="ECO:0007669"/>
    <property type="project" value="InterPro"/>
</dbReference>
<dbReference type="PROSITE" id="PS50262">
    <property type="entry name" value="G_PROTEIN_RECEP_F1_2"/>
    <property type="match status" value="1"/>
</dbReference>
<dbReference type="GO" id="GO:0005886">
    <property type="term" value="C:plasma membrane"/>
    <property type="evidence" value="ECO:0007669"/>
    <property type="project" value="UniProtKB-SubCell"/>
</dbReference>
<comment type="subcellular location">
    <subcellularLocation>
        <location evidence="2 13">Cell membrane</location>
        <topology evidence="2 13">Multi-pass membrane protein</topology>
    </subcellularLocation>
</comment>
<keyword evidence="5 13" id="KW-0589">Pheromone response</keyword>
<reference evidence="15" key="1">
    <citation type="submission" date="2025-08" db="UniProtKB">
        <authorList>
            <consortium name="Ensembl"/>
        </authorList>
    </citation>
    <scope>IDENTIFICATION</scope>
</reference>
<keyword evidence="12 13" id="KW-0807">Transducer</keyword>
<dbReference type="GeneTree" id="ENSGT01030000234553"/>
<evidence type="ECO:0000256" key="5">
    <source>
        <dbReference type="ARBA" id="ARBA00022507"/>
    </source>
</evidence>
<evidence type="ECO:0000256" key="13">
    <source>
        <dbReference type="RuleBase" id="RU364061"/>
    </source>
</evidence>
<comment type="similarity">
    <text evidence="3 13">Belongs to the G-protein coupled receptor 1 family.</text>
</comment>
<evidence type="ECO:0000256" key="7">
    <source>
        <dbReference type="ARBA" id="ARBA00022989"/>
    </source>
</evidence>
<evidence type="ECO:0000259" key="14">
    <source>
        <dbReference type="PROSITE" id="PS50262"/>
    </source>
</evidence>
<keyword evidence="6 13" id="KW-0812">Transmembrane</keyword>
<evidence type="ECO:0000256" key="11">
    <source>
        <dbReference type="ARBA" id="ARBA00023180"/>
    </source>
</evidence>
<feature type="transmembrane region" description="Helical" evidence="13">
    <location>
        <begin position="233"/>
        <end position="254"/>
    </location>
</feature>